<dbReference type="OrthoDB" id="10250120at2759"/>
<name>A0A9P6WEH8_MAUEX</name>
<dbReference type="GO" id="GO:0007034">
    <property type="term" value="P:vacuolar transport"/>
    <property type="evidence" value="ECO:0007669"/>
    <property type="project" value="InterPro"/>
</dbReference>
<proteinExistence type="predicted"/>
<evidence type="ECO:0000256" key="1">
    <source>
        <dbReference type="SAM" id="MobiDB-lite"/>
    </source>
</evidence>
<feature type="region of interest" description="Disordered" evidence="1">
    <location>
        <begin position="397"/>
        <end position="454"/>
    </location>
</feature>
<dbReference type="Proteomes" id="UP000750334">
    <property type="component" value="Unassembled WGS sequence"/>
</dbReference>
<dbReference type="InterPro" id="IPR005024">
    <property type="entry name" value="Snf7_fam"/>
</dbReference>
<dbReference type="Pfam" id="PF03357">
    <property type="entry name" value="Snf7"/>
    <property type="match status" value="1"/>
</dbReference>
<gene>
    <name evidence="2" type="primary">CHMP7</name>
    <name evidence="2" type="ORF">C6P45_003653</name>
</gene>
<sequence>MNNELDLPASRLGSLYRDFRDLKDLNPEGYQANINTWKKYFIKHILNDKHTLSVECGKKLLHKLSIDIYGEPKSIDVALDSFIAENILIPSETFFDTNKANVDGNSPSNVNLLTKLFGLLGLENKKGYTTRSTTDRDTYLKDVDLIIKGTVEAAIPEITANIQSNIINGASEPSDFVLSRKLFLIKSGISEKWNNKLSQDIIVFYLQYYSKVIVSNGETIKVCQTSSEAADKIATASITEVDDAIVDIKGTLLLLNRQTKKLEDDITGIENKLHSKVFKSLSNKAQKDLIRNKILSQRYLEKLYGNQNNLNDMLHQINVSVSNRTMFDTLQKSHEAIKSINTYIESVEKVTELLDSIDSENEKATELNDLLSNSSDATNEIADDVIDNELAELEQEMASEDKKTAIPVEETVSPEDDSELLKRLKEIKIGETDSKTTKENETIERKEKIAQPAT</sequence>
<reference evidence="2 3" key="1">
    <citation type="submission" date="2020-11" db="EMBL/GenBank/DDBJ databases">
        <title>Kefir isolates.</title>
        <authorList>
            <person name="Marcisauskas S."/>
            <person name="Kim Y."/>
            <person name="Blasche S."/>
        </authorList>
    </citation>
    <scope>NUCLEOTIDE SEQUENCE [LARGE SCALE GENOMIC DNA]</scope>
    <source>
        <strain evidence="2 3">OG2</strain>
    </source>
</reference>
<organism evidence="2 3">
    <name type="scientific">Maudiozyma exigua</name>
    <name type="common">Yeast</name>
    <name type="synonym">Kazachstania exigua</name>
    <dbReference type="NCBI Taxonomy" id="34358"/>
    <lineage>
        <taxon>Eukaryota</taxon>
        <taxon>Fungi</taxon>
        <taxon>Dikarya</taxon>
        <taxon>Ascomycota</taxon>
        <taxon>Saccharomycotina</taxon>
        <taxon>Saccharomycetes</taxon>
        <taxon>Saccharomycetales</taxon>
        <taxon>Saccharomycetaceae</taxon>
        <taxon>Maudiozyma</taxon>
    </lineage>
</organism>
<evidence type="ECO:0000313" key="3">
    <source>
        <dbReference type="Proteomes" id="UP000750334"/>
    </source>
</evidence>
<accession>A0A9P6WEH8</accession>
<comment type="caution">
    <text evidence="2">The sequence shown here is derived from an EMBL/GenBank/DDBJ whole genome shotgun (WGS) entry which is preliminary data.</text>
</comment>
<dbReference type="Gene3D" id="6.10.140.1230">
    <property type="match status" value="1"/>
</dbReference>
<dbReference type="AlphaFoldDB" id="A0A9P6WEH8"/>
<protein>
    <submittedName>
        <fullName evidence="2">Charged multivesicular body protein 7</fullName>
    </submittedName>
</protein>
<evidence type="ECO:0000313" key="2">
    <source>
        <dbReference type="EMBL" id="KAG0672178.1"/>
    </source>
</evidence>
<dbReference type="EMBL" id="PUHR01000004">
    <property type="protein sequence ID" value="KAG0672178.1"/>
    <property type="molecule type" value="Genomic_DNA"/>
</dbReference>
<keyword evidence="3" id="KW-1185">Reference proteome</keyword>
<feature type="compositionally biased region" description="Basic and acidic residues" evidence="1">
    <location>
        <begin position="419"/>
        <end position="454"/>
    </location>
</feature>